<dbReference type="CDD" id="cd01556">
    <property type="entry name" value="EPSP_synthase"/>
    <property type="match status" value="1"/>
</dbReference>
<dbReference type="FunFam" id="3.65.10.10:FF:000010">
    <property type="entry name" value="3-phosphoshikimate 1-carboxyvinyltransferase"/>
    <property type="match status" value="1"/>
</dbReference>
<dbReference type="PROSITE" id="PS00885">
    <property type="entry name" value="EPSP_SYNTHASE_2"/>
    <property type="match status" value="1"/>
</dbReference>
<feature type="binding site" evidence="8">
    <location>
        <position position="43"/>
    </location>
    <ligand>
        <name>phosphoenolpyruvate</name>
        <dbReference type="ChEBI" id="CHEBI:58702"/>
    </ligand>
</feature>
<dbReference type="GO" id="GO:0005737">
    <property type="term" value="C:cytoplasm"/>
    <property type="evidence" value="ECO:0007669"/>
    <property type="project" value="UniProtKB-SubCell"/>
</dbReference>
<dbReference type="EMBL" id="UESZ01000001">
    <property type="protein sequence ID" value="SSA33227.1"/>
    <property type="molecule type" value="Genomic_DNA"/>
</dbReference>
<evidence type="ECO:0000313" key="10">
    <source>
        <dbReference type="EMBL" id="SSA33227.1"/>
    </source>
</evidence>
<dbReference type="Pfam" id="PF00275">
    <property type="entry name" value="EPSP_synthase"/>
    <property type="match status" value="1"/>
</dbReference>
<feature type="binding site" evidence="8">
    <location>
        <position position="403"/>
    </location>
    <ligand>
        <name>phosphoenolpyruvate</name>
        <dbReference type="ChEBI" id="CHEBI:58702"/>
    </ligand>
</feature>
<comment type="similarity">
    <text evidence="2 8">Belongs to the EPSP synthase family.</text>
</comment>
<feature type="active site" description="Proton acceptor" evidence="8">
    <location>
        <position position="331"/>
    </location>
</feature>
<dbReference type="FunFam" id="3.65.10.10:FF:000011">
    <property type="entry name" value="3-phosphoshikimate 1-carboxyvinyltransferase"/>
    <property type="match status" value="1"/>
</dbReference>
<dbReference type="PIRSF" id="PIRSF000505">
    <property type="entry name" value="EPSPS"/>
    <property type="match status" value="1"/>
</dbReference>
<keyword evidence="11" id="KW-1185">Reference proteome</keyword>
<feature type="binding site" evidence="8">
    <location>
        <position position="216"/>
    </location>
    <ligand>
        <name>3-phosphoshikimate</name>
        <dbReference type="ChEBI" id="CHEBI:145989"/>
    </ligand>
</feature>
<dbReference type="NCBIfam" id="TIGR01356">
    <property type="entry name" value="aroA"/>
    <property type="match status" value="1"/>
</dbReference>
<evidence type="ECO:0000256" key="3">
    <source>
        <dbReference type="ARBA" id="ARBA00022490"/>
    </source>
</evidence>
<evidence type="ECO:0000256" key="7">
    <source>
        <dbReference type="ARBA" id="ARBA00044633"/>
    </source>
</evidence>
<feature type="binding site" evidence="8">
    <location>
        <position position="428"/>
    </location>
    <ligand>
        <name>phosphoenolpyruvate</name>
        <dbReference type="ChEBI" id="CHEBI:58702"/>
    </ligand>
</feature>
<dbReference type="PANTHER" id="PTHR21090">
    <property type="entry name" value="AROM/DEHYDROQUINATE SYNTHASE"/>
    <property type="match status" value="1"/>
</dbReference>
<proteinExistence type="inferred from homology"/>
<dbReference type="InterPro" id="IPR036968">
    <property type="entry name" value="Enolpyruvate_Tfrase_sf"/>
</dbReference>
<feature type="binding site" evidence="8">
    <location>
        <position position="144"/>
    </location>
    <ligand>
        <name>phosphoenolpyruvate</name>
        <dbReference type="ChEBI" id="CHEBI:58702"/>
    </ligand>
</feature>
<name>A0A2Y8ZTP9_9MICO</name>
<evidence type="ECO:0000313" key="11">
    <source>
        <dbReference type="Proteomes" id="UP000250028"/>
    </source>
</evidence>
<dbReference type="GO" id="GO:0003866">
    <property type="term" value="F:3-phosphoshikimate 1-carboxyvinyltransferase activity"/>
    <property type="evidence" value="ECO:0007669"/>
    <property type="project" value="UniProtKB-UniRule"/>
</dbReference>
<dbReference type="InterPro" id="IPR023193">
    <property type="entry name" value="EPSP_synthase_CS"/>
</dbReference>
<comment type="pathway">
    <text evidence="1 8">Metabolic intermediate biosynthesis; chorismate biosynthesis; chorismate from D-erythrose 4-phosphate and phosphoenolpyruvate: step 6/7.</text>
</comment>
<feature type="binding site" evidence="8">
    <location>
        <position position="188"/>
    </location>
    <ligand>
        <name>3-phosphoshikimate</name>
        <dbReference type="ChEBI" id="CHEBI:145989"/>
    </ligand>
</feature>
<dbReference type="GO" id="GO:0009073">
    <property type="term" value="P:aromatic amino acid family biosynthetic process"/>
    <property type="evidence" value="ECO:0007669"/>
    <property type="project" value="UniProtKB-KW"/>
</dbReference>
<keyword evidence="5 8" id="KW-0808">Transferase</keyword>
<dbReference type="Gene3D" id="3.65.10.10">
    <property type="entry name" value="Enolpyruvate transferase domain"/>
    <property type="match status" value="2"/>
</dbReference>
<dbReference type="HAMAP" id="MF_00210">
    <property type="entry name" value="EPSP_synth"/>
    <property type="match status" value="1"/>
</dbReference>
<feature type="binding site" evidence="8">
    <location>
        <position position="43"/>
    </location>
    <ligand>
        <name>3-phosphoshikimate</name>
        <dbReference type="ChEBI" id="CHEBI:145989"/>
    </ligand>
</feature>
<comment type="subcellular location">
    <subcellularLocation>
        <location evidence="8">Cytoplasm</location>
    </subcellularLocation>
</comment>
<accession>A0A2Y8ZTP9</accession>
<feature type="binding site" evidence="8">
    <location>
        <position position="44"/>
    </location>
    <ligand>
        <name>3-phosphoshikimate</name>
        <dbReference type="ChEBI" id="CHEBI:145989"/>
    </ligand>
</feature>
<organism evidence="10 11">
    <name type="scientific">Branchiibius hedensis</name>
    <dbReference type="NCBI Taxonomy" id="672460"/>
    <lineage>
        <taxon>Bacteria</taxon>
        <taxon>Bacillati</taxon>
        <taxon>Actinomycetota</taxon>
        <taxon>Actinomycetes</taxon>
        <taxon>Micrococcales</taxon>
        <taxon>Dermacoccaceae</taxon>
        <taxon>Branchiibius</taxon>
    </lineage>
</organism>
<evidence type="ECO:0000256" key="5">
    <source>
        <dbReference type="ARBA" id="ARBA00022679"/>
    </source>
</evidence>
<dbReference type="GO" id="GO:0009423">
    <property type="term" value="P:chorismate biosynthetic process"/>
    <property type="evidence" value="ECO:0007669"/>
    <property type="project" value="UniProtKB-UniRule"/>
</dbReference>
<gene>
    <name evidence="8" type="primary">aroA</name>
    <name evidence="10" type="ORF">SAMN04489750_0500</name>
</gene>
<keyword evidence="3 8" id="KW-0963">Cytoplasm</keyword>
<evidence type="ECO:0000256" key="8">
    <source>
        <dbReference type="HAMAP-Rule" id="MF_00210"/>
    </source>
</evidence>
<keyword evidence="6 8" id="KW-0057">Aromatic amino acid biosynthesis</keyword>
<dbReference type="InterPro" id="IPR001986">
    <property type="entry name" value="Enolpyruvate_Tfrase_dom"/>
</dbReference>
<comment type="function">
    <text evidence="8">Catalyzes the transfer of the enolpyruvyl moiety of phosphoenolpyruvate (PEP) to the 5-hydroxyl of shikimate-3-phosphate (S3P) to produce enolpyruvyl shikimate-3-phosphate and inorganic phosphate.</text>
</comment>
<evidence type="ECO:0000256" key="2">
    <source>
        <dbReference type="ARBA" id="ARBA00009948"/>
    </source>
</evidence>
<feature type="binding site" evidence="8">
    <location>
        <position position="358"/>
    </location>
    <ligand>
        <name>3-phosphoshikimate</name>
        <dbReference type="ChEBI" id="CHEBI:145989"/>
    </ligand>
</feature>
<dbReference type="Proteomes" id="UP000250028">
    <property type="component" value="Unassembled WGS sequence"/>
</dbReference>
<evidence type="ECO:0000256" key="4">
    <source>
        <dbReference type="ARBA" id="ARBA00022605"/>
    </source>
</evidence>
<feature type="binding site" evidence="8">
    <location>
        <position position="189"/>
    </location>
    <ligand>
        <name>phosphoenolpyruvate</name>
        <dbReference type="ChEBI" id="CHEBI:58702"/>
    </ligand>
</feature>
<evidence type="ECO:0000259" key="9">
    <source>
        <dbReference type="Pfam" id="PF00275"/>
    </source>
</evidence>
<dbReference type="UniPathway" id="UPA00053">
    <property type="reaction ID" value="UER00089"/>
</dbReference>
<feature type="binding site" evidence="8">
    <location>
        <position position="187"/>
    </location>
    <ligand>
        <name>3-phosphoshikimate</name>
        <dbReference type="ChEBI" id="CHEBI:145989"/>
    </ligand>
</feature>
<dbReference type="InterPro" id="IPR006264">
    <property type="entry name" value="EPSP_synthase"/>
</dbReference>
<dbReference type="AlphaFoldDB" id="A0A2Y8ZTP9"/>
<evidence type="ECO:0000256" key="6">
    <source>
        <dbReference type="ARBA" id="ARBA00023141"/>
    </source>
</evidence>
<reference evidence="11" key="1">
    <citation type="submission" date="2016-10" db="EMBL/GenBank/DDBJ databases">
        <authorList>
            <person name="Varghese N."/>
            <person name="Submissions S."/>
        </authorList>
    </citation>
    <scope>NUCLEOTIDE SEQUENCE [LARGE SCALE GENOMIC DNA]</scope>
    <source>
        <strain evidence="11">DSM 22951</strain>
    </source>
</reference>
<feature type="binding site" evidence="8">
    <location>
        <position position="189"/>
    </location>
    <ligand>
        <name>3-phosphoshikimate</name>
        <dbReference type="ChEBI" id="CHEBI:145989"/>
    </ligand>
</feature>
<feature type="binding site" evidence="8">
    <location>
        <position position="331"/>
    </location>
    <ligand>
        <name>3-phosphoshikimate</name>
        <dbReference type="ChEBI" id="CHEBI:145989"/>
    </ligand>
</feature>
<sequence length="444" mass="46589">MPLSAHATNLGRVNATHLLTDGDWAAPRAGGPLDARVRVPGSKSLTNRFLVLAALAGDESVLRHPLRSRDTVLMVDALRALGAQITDAPEDYGHDAWLVRPQPVTGGAQIDCGLAGTVMRFVPPVAALADGTVRFDGDEGARRRPMRPVVQALRDLGVDVEGDNLPITLHGNGSVRGGTVRIDASGSSQFVSALLLAGARYDEGITVVHEGKPLPSLPHIAMTVEVLRDAGVLVDDSEANTWRIEPAEISALDVEIEPDLSNAAPFLAAAMVAGGSVTIPGWPHVTTQGGDHLRDILDMMGAEVQQTRDGLTVAGTGEILGVDLDLHEASELTPVIAALATLADSPTHLRGVAHIRSHETDRLAALSTEINRLGGNATETEDGLVIRPAPLHGGLFRTYADHRMVMAAAVIGLAVPGVVIENIATVGKTMPEFPALWTQMLGAA</sequence>
<keyword evidence="4 8" id="KW-0028">Amino-acid biosynthesis</keyword>
<dbReference type="GO" id="GO:0008652">
    <property type="term" value="P:amino acid biosynthetic process"/>
    <property type="evidence" value="ECO:0007669"/>
    <property type="project" value="UniProtKB-KW"/>
</dbReference>
<comment type="catalytic activity">
    <reaction evidence="7">
        <text>3-phosphoshikimate + phosphoenolpyruvate = 5-O-(1-carboxyvinyl)-3-phosphoshikimate + phosphate</text>
        <dbReference type="Rhea" id="RHEA:21256"/>
        <dbReference type="ChEBI" id="CHEBI:43474"/>
        <dbReference type="ChEBI" id="CHEBI:57701"/>
        <dbReference type="ChEBI" id="CHEBI:58702"/>
        <dbReference type="ChEBI" id="CHEBI:145989"/>
        <dbReference type="EC" id="2.5.1.19"/>
    </reaction>
    <physiologicalReaction direction="left-to-right" evidence="7">
        <dbReference type="Rhea" id="RHEA:21257"/>
    </physiologicalReaction>
</comment>
<dbReference type="PANTHER" id="PTHR21090:SF5">
    <property type="entry name" value="PENTAFUNCTIONAL AROM POLYPEPTIDE"/>
    <property type="match status" value="1"/>
</dbReference>
<comment type="subunit">
    <text evidence="8">Monomer.</text>
</comment>
<dbReference type="OrthoDB" id="9809920at2"/>
<protein>
    <recommendedName>
        <fullName evidence="8">3-phosphoshikimate 1-carboxyvinyltransferase</fullName>
        <ecNumber evidence="8">2.5.1.19</ecNumber>
    </recommendedName>
    <alternativeName>
        <fullName evidence="8">5-enolpyruvylshikimate-3-phosphate synthase</fullName>
        <shortName evidence="8">EPSP synthase</shortName>
        <shortName evidence="8">EPSPS</shortName>
    </alternativeName>
</protein>
<dbReference type="SUPFAM" id="SSF55205">
    <property type="entry name" value="EPT/RTPC-like"/>
    <property type="match status" value="1"/>
</dbReference>
<feature type="domain" description="Enolpyruvate transferase" evidence="9">
    <location>
        <begin position="29"/>
        <end position="434"/>
    </location>
</feature>
<dbReference type="InterPro" id="IPR013792">
    <property type="entry name" value="RNA3'P_cycl/enolpyr_Trfase_a/b"/>
</dbReference>
<dbReference type="EC" id="2.5.1.19" evidence="8"/>
<feature type="binding site" evidence="8">
    <location>
        <position position="116"/>
    </location>
    <ligand>
        <name>phosphoenolpyruvate</name>
        <dbReference type="ChEBI" id="CHEBI:58702"/>
    </ligand>
</feature>
<feature type="binding site" evidence="8">
    <location>
        <position position="48"/>
    </location>
    <ligand>
        <name>3-phosphoshikimate</name>
        <dbReference type="ChEBI" id="CHEBI:145989"/>
    </ligand>
</feature>
<feature type="binding site" evidence="8">
    <location>
        <position position="362"/>
    </location>
    <ligand>
        <name>phosphoenolpyruvate</name>
        <dbReference type="ChEBI" id="CHEBI:58702"/>
    </ligand>
</feature>
<comment type="caution">
    <text evidence="8">Lacks conserved residue(s) required for the propagation of feature annotation.</text>
</comment>
<dbReference type="PROSITE" id="PS00104">
    <property type="entry name" value="EPSP_SYNTHASE_1"/>
    <property type="match status" value="1"/>
</dbReference>
<evidence type="ECO:0000256" key="1">
    <source>
        <dbReference type="ARBA" id="ARBA00004811"/>
    </source>
</evidence>